<evidence type="ECO:0000259" key="2">
    <source>
        <dbReference type="Pfam" id="PF02557"/>
    </source>
</evidence>
<keyword evidence="1" id="KW-0812">Transmembrane</keyword>
<proteinExistence type="predicted"/>
<sequence>MKAALRHVITMRVIYATIAALVAAALFYGGYSYYLLDTAYRESQGVNTTVQYEFGILIDKLKASNAQIDQLNTLNSDQQTVLQARTQEKAAIEQRAQSLSLTVGTLDKLVRTDKQLLEKYSSVYFLNENYIPKDLTAIDPAYVNRPEKEERVIAGILPHLTDLLKTASDAHIPLQILSVYRSYGAQSALKSTYKVTYGAGTANSFSADQGYSEHQLGTTVDFTNPTIGAMLTSFEKSMGYAWLQKNAYLYGFSLSYPKGNTHFVFEPWHWRYVGVELAKKLHDEGKTLYDLDQRDIDTYLIKFFD</sequence>
<organism evidence="3 4">
    <name type="scientific">Candidatus Kaiserbacteria bacterium GW2011_GWB1_52_6</name>
    <dbReference type="NCBI Taxonomy" id="1618674"/>
    <lineage>
        <taxon>Bacteria</taxon>
        <taxon>Candidatus Kaiseribacteriota</taxon>
    </lineage>
</organism>
<keyword evidence="3" id="KW-0645">Protease</keyword>
<reference evidence="3 4" key="1">
    <citation type="journal article" date="2015" name="Nature">
        <title>rRNA introns, odd ribosomes, and small enigmatic genomes across a large radiation of phyla.</title>
        <authorList>
            <person name="Brown C.T."/>
            <person name="Hug L.A."/>
            <person name="Thomas B.C."/>
            <person name="Sharon I."/>
            <person name="Castelle C.J."/>
            <person name="Singh A."/>
            <person name="Wilkins M.J."/>
            <person name="Williams K.H."/>
            <person name="Banfield J.F."/>
        </authorList>
    </citation>
    <scope>NUCLEOTIDE SEQUENCE [LARGE SCALE GENOMIC DNA]</scope>
</reference>
<dbReference type="EMBL" id="LCRA01000013">
    <property type="protein sequence ID" value="KKW27476.1"/>
    <property type="molecule type" value="Genomic_DNA"/>
</dbReference>
<comment type="caution">
    <text evidence="3">The sequence shown here is derived from an EMBL/GenBank/DDBJ whole genome shotgun (WGS) entry which is preliminary data.</text>
</comment>
<keyword evidence="1" id="KW-0472">Membrane</keyword>
<dbReference type="GO" id="GO:0006508">
    <property type="term" value="P:proteolysis"/>
    <property type="evidence" value="ECO:0007669"/>
    <property type="project" value="InterPro"/>
</dbReference>
<evidence type="ECO:0000256" key="1">
    <source>
        <dbReference type="SAM" id="Phobius"/>
    </source>
</evidence>
<dbReference type="AlphaFoldDB" id="A0A0G1X8U0"/>
<dbReference type="InterPro" id="IPR009045">
    <property type="entry name" value="Zn_M74/Hedgehog-like"/>
</dbReference>
<dbReference type="InterPro" id="IPR058193">
    <property type="entry name" value="VanY/YodJ_core_dom"/>
</dbReference>
<dbReference type="InterPro" id="IPR003709">
    <property type="entry name" value="VanY-like_core_dom"/>
</dbReference>
<protein>
    <submittedName>
        <fullName evidence="3">D-alanyl-D-alanine carboxypeptidase DacB2</fullName>
    </submittedName>
</protein>
<dbReference type="InterPro" id="IPR052179">
    <property type="entry name" value="DD-CPase-like"/>
</dbReference>
<dbReference type="PATRIC" id="fig|1618674.3.peg.391"/>
<evidence type="ECO:0000313" key="3">
    <source>
        <dbReference type="EMBL" id="KKW27476.1"/>
    </source>
</evidence>
<keyword evidence="3" id="KW-0121">Carboxypeptidase</keyword>
<dbReference type="PANTHER" id="PTHR34385">
    <property type="entry name" value="D-ALANYL-D-ALANINE CARBOXYPEPTIDASE"/>
    <property type="match status" value="1"/>
</dbReference>
<accession>A0A0G1X8U0</accession>
<dbReference type="Pfam" id="PF02557">
    <property type="entry name" value="VanY"/>
    <property type="match status" value="1"/>
</dbReference>
<feature type="domain" description="D-alanyl-D-alanine carboxypeptidase-like core" evidence="2">
    <location>
        <begin position="156"/>
        <end position="274"/>
    </location>
</feature>
<evidence type="ECO:0000313" key="4">
    <source>
        <dbReference type="Proteomes" id="UP000034185"/>
    </source>
</evidence>
<dbReference type="CDD" id="cd14852">
    <property type="entry name" value="LD-carboxypeptidase"/>
    <property type="match status" value="1"/>
</dbReference>
<dbReference type="GO" id="GO:0004180">
    <property type="term" value="F:carboxypeptidase activity"/>
    <property type="evidence" value="ECO:0007669"/>
    <property type="project" value="UniProtKB-KW"/>
</dbReference>
<gene>
    <name evidence="3" type="ORF">UY70_C0013G0008</name>
</gene>
<feature type="transmembrane region" description="Helical" evidence="1">
    <location>
        <begin position="12"/>
        <end position="34"/>
    </location>
</feature>
<dbReference type="SUPFAM" id="SSF55166">
    <property type="entry name" value="Hedgehog/DD-peptidase"/>
    <property type="match status" value="1"/>
</dbReference>
<name>A0A0G1X8U0_9BACT</name>
<dbReference type="Gene3D" id="3.30.1380.10">
    <property type="match status" value="1"/>
</dbReference>
<keyword evidence="3" id="KW-0378">Hydrolase</keyword>
<keyword evidence="1" id="KW-1133">Transmembrane helix</keyword>
<dbReference type="Proteomes" id="UP000034185">
    <property type="component" value="Unassembled WGS sequence"/>
</dbReference>
<dbReference type="PANTHER" id="PTHR34385:SF1">
    <property type="entry name" value="PEPTIDOGLYCAN L-ALANYL-D-GLUTAMATE ENDOPEPTIDASE CWLK"/>
    <property type="match status" value="1"/>
</dbReference>